<protein>
    <recommendedName>
        <fullName evidence="10">Chromatin modification-related protein EAF7</fullName>
    </recommendedName>
</protein>
<reference evidence="8 9" key="1">
    <citation type="submission" date="2016-06" db="EMBL/GenBank/DDBJ databases">
        <title>Comparative genomics of the ectomycorrhizal sister species Rhizopogon vinicolor and Rhizopogon vesiculosus (Basidiomycota: Boletales) reveals a divergence of the mating type B locus.</title>
        <authorList>
            <consortium name="DOE Joint Genome Institute"/>
            <person name="Mujic A.B."/>
            <person name="Kuo A."/>
            <person name="Tritt A."/>
            <person name="Lipzen A."/>
            <person name="Chen C."/>
            <person name="Johnson J."/>
            <person name="Sharma A."/>
            <person name="Barry K."/>
            <person name="Grigoriev I.V."/>
            <person name="Spatafora J.W."/>
        </authorList>
    </citation>
    <scope>NUCLEOTIDE SEQUENCE [LARGE SCALE GENOMIC DNA]</scope>
    <source>
        <strain evidence="8 9">AM-OR11-026</strain>
    </source>
</reference>
<feature type="region of interest" description="Disordered" evidence="7">
    <location>
        <begin position="131"/>
        <end position="254"/>
    </location>
</feature>
<organism evidence="8 9">
    <name type="scientific">Rhizopogon vinicolor AM-OR11-026</name>
    <dbReference type="NCBI Taxonomy" id="1314800"/>
    <lineage>
        <taxon>Eukaryota</taxon>
        <taxon>Fungi</taxon>
        <taxon>Dikarya</taxon>
        <taxon>Basidiomycota</taxon>
        <taxon>Agaricomycotina</taxon>
        <taxon>Agaricomycetes</taxon>
        <taxon>Agaricomycetidae</taxon>
        <taxon>Boletales</taxon>
        <taxon>Suillineae</taxon>
        <taxon>Rhizopogonaceae</taxon>
        <taxon>Rhizopogon</taxon>
    </lineage>
</organism>
<keyword evidence="9" id="KW-1185">Reference proteome</keyword>
<dbReference type="InParanoid" id="A0A1B7NDB1"/>
<dbReference type="PANTHER" id="PTHR13581">
    <property type="entry name" value="MRG-BINDING PROTEIN"/>
    <property type="match status" value="1"/>
</dbReference>
<dbReference type="GO" id="GO:0006325">
    <property type="term" value="P:chromatin organization"/>
    <property type="evidence" value="ECO:0007669"/>
    <property type="project" value="UniProtKB-KW"/>
</dbReference>
<evidence type="ECO:0000256" key="1">
    <source>
        <dbReference type="ARBA" id="ARBA00004123"/>
    </source>
</evidence>
<dbReference type="Proteomes" id="UP000092154">
    <property type="component" value="Unassembled WGS sequence"/>
</dbReference>
<dbReference type="PANTHER" id="PTHR13581:SF5">
    <property type="entry name" value="MRG_MORF4L-BINDING PROTEIN"/>
    <property type="match status" value="1"/>
</dbReference>
<sequence length="254" mass="27512">MPESPDEFLDTVEGEITFFRSVMKARPVGLHKHFHVLAIRNAIHNDTGRVVPVDSIWEKLRTCYDLDALEIAEMDAFDTPTSSQNSTPHLIRSPSPSQNLSQHPFFRDEYSLPNEDIFNNLVSERRIRATASLASSTPAPSPRQPSGRSKKAKTTKRSKSKADMAGLVGGDSDSSALTQESGDEGAAATPRDSIITGTEAGTDSEEEPPDVQEASPGQSKAARGRVKQLARGGAVPRTRAGSMSNARGTKKRKK</sequence>
<comment type="subcellular location">
    <subcellularLocation>
        <location evidence="1">Nucleus</location>
    </subcellularLocation>
</comment>
<dbReference type="STRING" id="1314800.A0A1B7NDB1"/>
<feature type="compositionally biased region" description="Polar residues" evidence="7">
    <location>
        <begin position="79"/>
        <end position="102"/>
    </location>
</feature>
<dbReference type="AlphaFoldDB" id="A0A1B7NDB1"/>
<evidence type="ECO:0008006" key="10">
    <source>
        <dbReference type="Google" id="ProtNLM"/>
    </source>
</evidence>
<dbReference type="GO" id="GO:0005634">
    <property type="term" value="C:nucleus"/>
    <property type="evidence" value="ECO:0007669"/>
    <property type="project" value="UniProtKB-SubCell"/>
</dbReference>
<gene>
    <name evidence="8" type="ORF">K503DRAFT_766350</name>
</gene>
<keyword evidence="3" id="KW-0156">Chromatin regulator</keyword>
<feature type="region of interest" description="Disordered" evidence="7">
    <location>
        <begin position="78"/>
        <end position="103"/>
    </location>
</feature>
<feature type="compositionally biased region" description="Basic residues" evidence="7">
    <location>
        <begin position="148"/>
        <end position="159"/>
    </location>
</feature>
<dbReference type="OrthoDB" id="5595141at2759"/>
<proteinExistence type="inferred from homology"/>
<evidence type="ECO:0000256" key="3">
    <source>
        <dbReference type="ARBA" id="ARBA00022853"/>
    </source>
</evidence>
<name>A0A1B7NDB1_9AGAM</name>
<evidence type="ECO:0000256" key="5">
    <source>
        <dbReference type="ARBA" id="ARBA00023163"/>
    </source>
</evidence>
<dbReference type="InterPro" id="IPR012423">
    <property type="entry name" value="Eaf7/MRGBP"/>
</dbReference>
<evidence type="ECO:0000256" key="2">
    <source>
        <dbReference type="ARBA" id="ARBA00007117"/>
    </source>
</evidence>
<dbReference type="GO" id="GO:0006357">
    <property type="term" value="P:regulation of transcription by RNA polymerase II"/>
    <property type="evidence" value="ECO:0007669"/>
    <property type="project" value="TreeGrafter"/>
</dbReference>
<evidence type="ECO:0000256" key="4">
    <source>
        <dbReference type="ARBA" id="ARBA00023015"/>
    </source>
</evidence>
<evidence type="ECO:0000313" key="8">
    <source>
        <dbReference type="EMBL" id="OAX42831.1"/>
    </source>
</evidence>
<dbReference type="Pfam" id="PF07904">
    <property type="entry name" value="Eaf7"/>
    <property type="match status" value="1"/>
</dbReference>
<dbReference type="EMBL" id="KV448148">
    <property type="protein sequence ID" value="OAX42831.1"/>
    <property type="molecule type" value="Genomic_DNA"/>
</dbReference>
<keyword evidence="4" id="KW-0805">Transcription regulation</keyword>
<comment type="similarity">
    <text evidence="2">Belongs to the EAF7 family.</text>
</comment>
<accession>A0A1B7NDB1</accession>
<evidence type="ECO:0000256" key="7">
    <source>
        <dbReference type="SAM" id="MobiDB-lite"/>
    </source>
</evidence>
<keyword evidence="6" id="KW-0539">Nucleus</keyword>
<evidence type="ECO:0000313" key="9">
    <source>
        <dbReference type="Proteomes" id="UP000092154"/>
    </source>
</evidence>
<evidence type="ECO:0000256" key="6">
    <source>
        <dbReference type="ARBA" id="ARBA00023242"/>
    </source>
</evidence>
<dbReference type="GO" id="GO:0035267">
    <property type="term" value="C:NuA4 histone acetyltransferase complex"/>
    <property type="evidence" value="ECO:0007669"/>
    <property type="project" value="TreeGrafter"/>
</dbReference>
<keyword evidence="5" id="KW-0804">Transcription</keyword>